<dbReference type="EMBL" id="JBHSGV010000014">
    <property type="protein sequence ID" value="MFC4750220.1"/>
    <property type="molecule type" value="Genomic_DNA"/>
</dbReference>
<keyword evidence="3" id="KW-1185">Reference proteome</keyword>
<evidence type="ECO:0000313" key="3">
    <source>
        <dbReference type="Proteomes" id="UP001595935"/>
    </source>
</evidence>
<proteinExistence type="predicted"/>
<comment type="caution">
    <text evidence="2">The sequence shown here is derived from an EMBL/GenBank/DDBJ whole genome shotgun (WGS) entry which is preliminary data.</text>
</comment>
<protein>
    <recommendedName>
        <fullName evidence="4">Cell wall anchor protein</fullName>
    </recommendedName>
</protein>
<evidence type="ECO:0008006" key="4">
    <source>
        <dbReference type="Google" id="ProtNLM"/>
    </source>
</evidence>
<name>A0ABV9PMQ8_9FLAO</name>
<gene>
    <name evidence="2" type="ORF">ACFO5S_22395</name>
</gene>
<dbReference type="Proteomes" id="UP001595935">
    <property type="component" value="Unassembled WGS sequence"/>
</dbReference>
<sequence length="327" mass="36599">MRIKINFIIVSILITSFLSAQQIGDGRSLEINNFSTPLRSGIYQGYLPNGMNPDQIFGWQHLFVIRHSNDTNNYQLQLSSSYSQNDRLFFRKIAGALESNNPDWIELASRGTNTFTGNQIITGNVGIGTVSPNSRLDLGKGYGINGAKFLIYNDDATSELSGTKCGFYMDNFTPNNLNLVFPESENFPGLFTISAKNTSGTNLTPYFSIAGMSGNIGIGVSNPKNKLDVKGTVHAQEVKVDMFGWSDFVFKKEYNLPTLEQVEKHITEKGHLENIPSEEEVLKNGINLGEMNAKLLQKIEELTLYMIEMKKENENMKKDILNLKQNK</sequence>
<evidence type="ECO:0000313" key="2">
    <source>
        <dbReference type="EMBL" id="MFC4750220.1"/>
    </source>
</evidence>
<reference evidence="3" key="1">
    <citation type="journal article" date="2019" name="Int. J. Syst. Evol. Microbiol.">
        <title>The Global Catalogue of Microorganisms (GCM) 10K type strain sequencing project: providing services to taxonomists for standard genome sequencing and annotation.</title>
        <authorList>
            <consortium name="The Broad Institute Genomics Platform"/>
            <consortium name="The Broad Institute Genome Sequencing Center for Infectious Disease"/>
            <person name="Wu L."/>
            <person name="Ma J."/>
        </authorList>
    </citation>
    <scope>NUCLEOTIDE SEQUENCE [LARGE SCALE GENOMIC DNA]</scope>
    <source>
        <strain evidence="3">WYCCWR 13023</strain>
    </source>
</reference>
<keyword evidence="1" id="KW-0175">Coiled coil</keyword>
<organism evidence="2 3">
    <name type="scientific">Flavobacterium branchiicola</name>
    <dbReference type="NCBI Taxonomy" id="1114875"/>
    <lineage>
        <taxon>Bacteria</taxon>
        <taxon>Pseudomonadati</taxon>
        <taxon>Bacteroidota</taxon>
        <taxon>Flavobacteriia</taxon>
        <taxon>Flavobacteriales</taxon>
        <taxon>Flavobacteriaceae</taxon>
        <taxon>Flavobacterium</taxon>
    </lineage>
</organism>
<accession>A0ABV9PMQ8</accession>
<dbReference type="RefSeq" id="WP_213260213.1">
    <property type="nucleotide sequence ID" value="NZ_JAGYWA010000014.1"/>
</dbReference>
<feature type="coiled-coil region" evidence="1">
    <location>
        <begin position="292"/>
        <end position="326"/>
    </location>
</feature>
<evidence type="ECO:0000256" key="1">
    <source>
        <dbReference type="SAM" id="Coils"/>
    </source>
</evidence>